<dbReference type="Proteomes" id="UP000034085">
    <property type="component" value="Plasmid"/>
</dbReference>
<accession>A0A0F6U085</accession>
<proteinExistence type="predicted"/>
<dbReference type="AlphaFoldDB" id="A0A0F6U085"/>
<keyword evidence="1" id="KW-0732">Signal</keyword>
<dbReference type="KEGG" id="cama:F384_26660"/>
<dbReference type="RefSeq" id="WP_046498992.1">
    <property type="nucleotide sequence ID" value="NZ_CP011133.1"/>
</dbReference>
<keyword evidence="2" id="KW-0614">Plasmid</keyword>
<feature type="signal peptide" evidence="1">
    <location>
        <begin position="1"/>
        <end position="21"/>
    </location>
</feature>
<dbReference type="EMBL" id="CP011133">
    <property type="protein sequence ID" value="AKE62149.1"/>
    <property type="molecule type" value="Genomic_DNA"/>
</dbReference>
<reference evidence="2 3" key="1">
    <citation type="submission" date="2015-03" db="EMBL/GenBank/DDBJ databases">
        <title>Complete genome sequence of Citrobacter amalonaticus Y19.</title>
        <authorList>
            <person name="Park S."/>
        </authorList>
    </citation>
    <scope>NUCLEOTIDE SEQUENCE [LARGE SCALE GENOMIC DNA]</scope>
    <source>
        <strain evidence="2 3">Y19</strain>
        <plasmid evidence="3">Plasmid</plasmid>
    </source>
</reference>
<name>A0A0F6U085_CITAM</name>
<evidence type="ECO:0008006" key="4">
    <source>
        <dbReference type="Google" id="ProtNLM"/>
    </source>
</evidence>
<evidence type="ECO:0000256" key="1">
    <source>
        <dbReference type="SAM" id="SignalP"/>
    </source>
</evidence>
<sequence>MKSITIVLLCFLTLGCGSRDALPAPATKAINTLQDAMATLTNAGLWNENELSGAEFLENSDRSMIVANLTSVPCRMVFSYVKTSIHPYWMPSQIACEEDDKN</sequence>
<geneLocation type="plasmid" evidence="2">
    <name>unnamed</name>
</geneLocation>
<dbReference type="PROSITE" id="PS51257">
    <property type="entry name" value="PROKAR_LIPOPROTEIN"/>
    <property type="match status" value="1"/>
</dbReference>
<dbReference type="OrthoDB" id="6625184at2"/>
<feature type="chain" id="PRO_5002510316" description="Lipoprotein" evidence="1">
    <location>
        <begin position="22"/>
        <end position="102"/>
    </location>
</feature>
<organism evidence="2 3">
    <name type="scientific">Citrobacter amalonaticus Y19</name>
    <dbReference type="NCBI Taxonomy" id="1261127"/>
    <lineage>
        <taxon>Bacteria</taxon>
        <taxon>Pseudomonadati</taxon>
        <taxon>Pseudomonadota</taxon>
        <taxon>Gammaproteobacteria</taxon>
        <taxon>Enterobacterales</taxon>
        <taxon>Enterobacteriaceae</taxon>
        <taxon>Citrobacter</taxon>
    </lineage>
</organism>
<evidence type="ECO:0000313" key="3">
    <source>
        <dbReference type="Proteomes" id="UP000034085"/>
    </source>
</evidence>
<dbReference type="HOGENOM" id="CLU_2272401_0_0_6"/>
<dbReference type="PATRIC" id="fig|1261127.3.peg.5529"/>
<evidence type="ECO:0000313" key="2">
    <source>
        <dbReference type="EMBL" id="AKE62149.1"/>
    </source>
</evidence>
<gene>
    <name evidence="2" type="ORF">F384_26660</name>
</gene>
<protein>
    <recommendedName>
        <fullName evidence="4">Lipoprotein</fullName>
    </recommendedName>
</protein>